<evidence type="ECO:0000313" key="1">
    <source>
        <dbReference type="EMBL" id="GME92036.1"/>
    </source>
</evidence>
<dbReference type="EMBL" id="BSXS01008275">
    <property type="protein sequence ID" value="GME92036.1"/>
    <property type="molecule type" value="Genomic_DNA"/>
</dbReference>
<proteinExistence type="predicted"/>
<protein>
    <submittedName>
        <fullName evidence="1">Unnamed protein product</fullName>
    </submittedName>
</protein>
<sequence length="142" mass="15666">MPITPPPPLLRRAVTSAEDYISKVGNTPLIRLNSISDQIKRKILLKLEYLNPTGSIKDRAAVYLVQDAIKNKGLKPGGTLVDATAGNTGTSLCAFAKLQNYKVVLFVPDVLIQDKIDKLKSYGAEIRKVEIDPKDSLHRQLK</sequence>
<name>A0ACB5TNB8_AMBMO</name>
<accession>A0ACB5TNB8</accession>
<keyword evidence="2" id="KW-1185">Reference proteome</keyword>
<dbReference type="Proteomes" id="UP001165064">
    <property type="component" value="Unassembled WGS sequence"/>
</dbReference>
<organism evidence="1 2">
    <name type="scientific">Ambrosiozyma monospora</name>
    <name type="common">Yeast</name>
    <name type="synonym">Endomycopsis monosporus</name>
    <dbReference type="NCBI Taxonomy" id="43982"/>
    <lineage>
        <taxon>Eukaryota</taxon>
        <taxon>Fungi</taxon>
        <taxon>Dikarya</taxon>
        <taxon>Ascomycota</taxon>
        <taxon>Saccharomycotina</taxon>
        <taxon>Pichiomycetes</taxon>
        <taxon>Pichiales</taxon>
        <taxon>Pichiaceae</taxon>
        <taxon>Ambrosiozyma</taxon>
    </lineage>
</organism>
<gene>
    <name evidence="1" type="ORF">Amon02_000902200</name>
</gene>
<comment type="caution">
    <text evidence="1">The sequence shown here is derived from an EMBL/GenBank/DDBJ whole genome shotgun (WGS) entry which is preliminary data.</text>
</comment>
<reference evidence="1" key="1">
    <citation type="submission" date="2023-04" db="EMBL/GenBank/DDBJ databases">
        <title>Ambrosiozyma monospora NBRC 10751.</title>
        <authorList>
            <person name="Ichikawa N."/>
            <person name="Sato H."/>
            <person name="Tonouchi N."/>
        </authorList>
    </citation>
    <scope>NUCLEOTIDE SEQUENCE</scope>
    <source>
        <strain evidence="1">NBRC 10751</strain>
    </source>
</reference>
<evidence type="ECO:0000313" key="2">
    <source>
        <dbReference type="Proteomes" id="UP001165064"/>
    </source>
</evidence>